<feature type="domain" description="Pyrroloquinoline quinone-dependent pyranose dehydrogenase beta-propeller" evidence="2">
    <location>
        <begin position="54"/>
        <end position="394"/>
    </location>
</feature>
<feature type="chain" id="PRO_5045446091" evidence="1">
    <location>
        <begin position="22"/>
        <end position="600"/>
    </location>
</feature>
<accession>A0ABT1CAA4</accession>
<evidence type="ECO:0000259" key="2">
    <source>
        <dbReference type="Pfam" id="PF22807"/>
    </source>
</evidence>
<dbReference type="PANTHER" id="PTHR33546:SF1">
    <property type="entry name" value="LARGE, MULTIFUNCTIONAL SECRETED PROTEIN"/>
    <property type="match status" value="1"/>
</dbReference>
<proteinExistence type="predicted"/>
<dbReference type="InterPro" id="IPR011041">
    <property type="entry name" value="Quinoprot_gluc/sorb_DH_b-prop"/>
</dbReference>
<keyword evidence="4" id="KW-1185">Reference proteome</keyword>
<dbReference type="NCBIfam" id="TIGR00481">
    <property type="entry name" value="YbhB/YbcL family Raf kinase inhibitor-like protein"/>
    <property type="match status" value="1"/>
</dbReference>
<feature type="signal peptide" evidence="1">
    <location>
        <begin position="1"/>
        <end position="21"/>
    </location>
</feature>
<dbReference type="RefSeq" id="WP_252819946.1">
    <property type="nucleotide sequence ID" value="NZ_JAMXQS010000006.1"/>
</dbReference>
<dbReference type="SUPFAM" id="SSF49777">
    <property type="entry name" value="PEBP-like"/>
    <property type="match status" value="1"/>
</dbReference>
<dbReference type="GO" id="GO:0004860">
    <property type="term" value="F:protein kinase inhibitor activity"/>
    <property type="evidence" value="ECO:0007669"/>
    <property type="project" value="UniProtKB-KW"/>
</dbReference>
<keyword evidence="1" id="KW-0732">Signal</keyword>
<dbReference type="Pfam" id="PF22807">
    <property type="entry name" value="TrAA12"/>
    <property type="match status" value="1"/>
</dbReference>
<evidence type="ECO:0000313" key="3">
    <source>
        <dbReference type="EMBL" id="MCO6050916.1"/>
    </source>
</evidence>
<evidence type="ECO:0000256" key="1">
    <source>
        <dbReference type="SAM" id="SignalP"/>
    </source>
</evidence>
<protein>
    <submittedName>
        <fullName evidence="3">YbhB/YbcL family Raf kinase inhibitor-like protein</fullName>
    </submittedName>
</protein>
<dbReference type="InterPro" id="IPR054539">
    <property type="entry name" value="Beta-prop_PDH"/>
</dbReference>
<name>A0ABT1CAA4_9HYPH</name>
<gene>
    <name evidence="3" type="ORF">NGM99_14120</name>
</gene>
<dbReference type="InterPro" id="IPR011042">
    <property type="entry name" value="6-blade_b-propeller_TolB-like"/>
</dbReference>
<dbReference type="Pfam" id="PF01161">
    <property type="entry name" value="PBP"/>
    <property type="match status" value="1"/>
</dbReference>
<evidence type="ECO:0000313" key="4">
    <source>
        <dbReference type="Proteomes" id="UP001205906"/>
    </source>
</evidence>
<dbReference type="InterPro" id="IPR005247">
    <property type="entry name" value="YbhB_YbcL/LppC-like"/>
</dbReference>
<dbReference type="Gene3D" id="3.90.280.10">
    <property type="entry name" value="PEBP-like"/>
    <property type="match status" value="1"/>
</dbReference>
<comment type="caution">
    <text evidence="3">The sequence shown here is derived from an EMBL/GenBank/DDBJ whole genome shotgun (WGS) entry which is preliminary data.</text>
</comment>
<dbReference type="CDD" id="cd00865">
    <property type="entry name" value="PEBP_bact_arch"/>
    <property type="match status" value="1"/>
</dbReference>
<sequence length="600" mass="65118">MKRSLALALGLLAVTSQLALAQTVGDDDQLPQIETYIFETKPTVPGPDFVKSLKVTAGYSVSVFAKDLGNARYVEVAENGDIYINRNSTGDVIRLRDRDGDGVADEAPEVVAKRPAIYGVTVHENKLYAASAREVFVADIAEDGKVGELQRIVKDLPDSGQHYNRSMKVGPDGWLYVQVGSTCNTCNESSQESAALLRVSPDGKQRSIVATGLRDAIGYGWHPVTGELWTWDQGIDYLGNDLQQEEVNKVEFGKRYGWPYVMEDGKEYPQLEPQGGLSNAEWAKGSTNPALMYTAHSAGMEWAFHSGGGRMGDEVANDAFVALRGSWNRKPASGYEVVRVRFDENGQATKVEPFITGFLSEDGTKNYGRLVGMAVAKDGALLFSDDTNGILYRVVKDGASADYTPKQVPADWTTAQTSQGTNMALANARPETAAKTDAKVDVSSPAFAADGDIPFAYTEYGQGISIPLKWNRVEGAVSYAIIMEDPDAPQKPTVHWVAWNIPASTIELPEALPERDRLDGDTTKGIMQGRGSANYVAYRGPRPPVGDPAHHYHIQVLALDTMLDAPLGANRDEILNLVKGHVVAKGELVGKYAQTNEPTN</sequence>
<dbReference type="Proteomes" id="UP001205906">
    <property type="component" value="Unassembled WGS sequence"/>
</dbReference>
<dbReference type="Gene3D" id="2.120.10.30">
    <property type="entry name" value="TolB, C-terminal domain"/>
    <property type="match status" value="1"/>
</dbReference>
<dbReference type="EMBL" id="JAMXQS010000006">
    <property type="protein sequence ID" value="MCO6050916.1"/>
    <property type="molecule type" value="Genomic_DNA"/>
</dbReference>
<dbReference type="InterPro" id="IPR008914">
    <property type="entry name" value="PEBP"/>
</dbReference>
<reference evidence="3 4" key="1">
    <citation type="submission" date="2022-06" db="EMBL/GenBank/DDBJ databases">
        <title>Mesorhizobium sp. strain RP14 Genome sequencing and assembly.</title>
        <authorList>
            <person name="Kim I."/>
        </authorList>
    </citation>
    <scope>NUCLEOTIDE SEQUENCE [LARGE SCALE GENOMIC DNA]</scope>
    <source>
        <strain evidence="4">RP14(2022)</strain>
    </source>
</reference>
<dbReference type="PANTHER" id="PTHR33546">
    <property type="entry name" value="LARGE, MULTIFUNCTIONAL SECRETED PROTEIN-RELATED"/>
    <property type="match status" value="1"/>
</dbReference>
<organism evidence="3 4">
    <name type="scientific">Mesorhizobium liriopis</name>
    <dbReference type="NCBI Taxonomy" id="2953882"/>
    <lineage>
        <taxon>Bacteria</taxon>
        <taxon>Pseudomonadati</taxon>
        <taxon>Pseudomonadota</taxon>
        <taxon>Alphaproteobacteria</taxon>
        <taxon>Hyphomicrobiales</taxon>
        <taxon>Phyllobacteriaceae</taxon>
        <taxon>Mesorhizobium</taxon>
    </lineage>
</organism>
<dbReference type="InterPro" id="IPR036610">
    <property type="entry name" value="PEBP-like_sf"/>
</dbReference>
<dbReference type="SUPFAM" id="SSF50952">
    <property type="entry name" value="Soluble quinoprotein glucose dehydrogenase"/>
    <property type="match status" value="1"/>
</dbReference>
<keyword evidence="3" id="KW-0649">Protein kinase inhibitor</keyword>